<organism evidence="2 3">
    <name type="scientific">Mugilogobius chulae</name>
    <name type="common">yellowstripe goby</name>
    <dbReference type="NCBI Taxonomy" id="88201"/>
    <lineage>
        <taxon>Eukaryota</taxon>
        <taxon>Metazoa</taxon>
        <taxon>Chordata</taxon>
        <taxon>Craniata</taxon>
        <taxon>Vertebrata</taxon>
        <taxon>Euteleostomi</taxon>
        <taxon>Actinopterygii</taxon>
        <taxon>Neopterygii</taxon>
        <taxon>Teleostei</taxon>
        <taxon>Neoteleostei</taxon>
        <taxon>Acanthomorphata</taxon>
        <taxon>Gobiaria</taxon>
        <taxon>Gobiiformes</taxon>
        <taxon>Gobioidei</taxon>
        <taxon>Gobiidae</taxon>
        <taxon>Gobionellinae</taxon>
        <taxon>Mugilogobius</taxon>
    </lineage>
</organism>
<comment type="caution">
    <text evidence="2">The sequence shown here is derived from an EMBL/GenBank/DDBJ whole genome shotgun (WGS) entry which is preliminary data.</text>
</comment>
<evidence type="ECO:0000256" key="1">
    <source>
        <dbReference type="SAM" id="MobiDB-lite"/>
    </source>
</evidence>
<evidence type="ECO:0000313" key="3">
    <source>
        <dbReference type="Proteomes" id="UP001460270"/>
    </source>
</evidence>
<dbReference type="Proteomes" id="UP001460270">
    <property type="component" value="Unassembled WGS sequence"/>
</dbReference>
<dbReference type="EMBL" id="JBBPFD010000004">
    <property type="protein sequence ID" value="KAK7930602.1"/>
    <property type="molecule type" value="Genomic_DNA"/>
</dbReference>
<feature type="compositionally biased region" description="Basic and acidic residues" evidence="1">
    <location>
        <begin position="161"/>
        <end position="172"/>
    </location>
</feature>
<proteinExistence type="predicted"/>
<gene>
    <name evidence="2" type="ORF">WMY93_006997</name>
</gene>
<feature type="compositionally biased region" description="Basic and acidic residues" evidence="1">
    <location>
        <begin position="1"/>
        <end position="11"/>
    </location>
</feature>
<accession>A0AAW0PUZ5</accession>
<feature type="compositionally biased region" description="Basic and acidic residues" evidence="1">
    <location>
        <begin position="108"/>
        <end position="128"/>
    </location>
</feature>
<sequence length="172" mass="20292">MESLRRIDRVFTMRSVPGDQIPETGPEQRLETGPGTRPETKDLPRAETIQNRDWTTDQSRDKTVKSLRRIDRDFTSRTVLVDERPDTETGDRTRDQRPETGPEQSKNQNRDRTTDQSKDQRTESEENHLGFYNENCLERPGTKDRTRNWSEDQTKIQTTAEIRDETRNQRKD</sequence>
<name>A0AAW0PUZ5_9GOBI</name>
<feature type="compositionally biased region" description="Basic and acidic residues" evidence="1">
    <location>
        <begin position="136"/>
        <end position="154"/>
    </location>
</feature>
<feature type="region of interest" description="Disordered" evidence="1">
    <location>
        <begin position="1"/>
        <end position="172"/>
    </location>
</feature>
<keyword evidence="3" id="KW-1185">Reference proteome</keyword>
<reference evidence="3" key="1">
    <citation type="submission" date="2024-04" db="EMBL/GenBank/DDBJ databases">
        <title>Salinicola lusitanus LLJ914,a marine bacterium isolated from the Okinawa Trough.</title>
        <authorList>
            <person name="Li J."/>
        </authorList>
    </citation>
    <scope>NUCLEOTIDE SEQUENCE [LARGE SCALE GENOMIC DNA]</scope>
</reference>
<dbReference type="AlphaFoldDB" id="A0AAW0PUZ5"/>
<protein>
    <submittedName>
        <fullName evidence="2">Uncharacterized protein</fullName>
    </submittedName>
</protein>
<evidence type="ECO:0000313" key="2">
    <source>
        <dbReference type="EMBL" id="KAK7930602.1"/>
    </source>
</evidence>
<feature type="compositionally biased region" description="Basic and acidic residues" evidence="1">
    <location>
        <begin position="54"/>
        <end position="100"/>
    </location>
</feature>